<dbReference type="EMBL" id="CM044703">
    <property type="protein sequence ID" value="KAI5670337.1"/>
    <property type="molecule type" value="Genomic_DNA"/>
</dbReference>
<comment type="caution">
    <text evidence="1">The sequence shown here is derived from an EMBL/GenBank/DDBJ whole genome shotgun (WGS) entry which is preliminary data.</text>
</comment>
<keyword evidence="2" id="KW-1185">Reference proteome</keyword>
<name>A0ACC0BCH4_CATRO</name>
<accession>A0ACC0BCH4</accession>
<sequence>MQKESRILDAPNLKNDYYLNIVDWGNSNLLAVALGSDVYTLNISNFAVCKLLHIVSENDYPTSLSWSQDSKTLAIGHMCSEIHLWDAEASKPIRILRGHQEKVGSIAWNGSILTSGSYDRAIVNHDVRARNSLTCHMKVHTGEVCGLKWSPTGNILASGGNDNRVYIWHASKMSSSACNYMYCLKEHTAAVKALAWCPYNYDVLASGGGTKDGCIKLWNLQKGTCINSISTKTQISGLLWNRHHKEILSGHGYGFHRTELQNQICLWKYPSMTKIGTSMHHSSRVLHLSQSPDGLTVVSAGADETIRLWKIFGPPKIEKESRSGSLDSLLSLKESPIR</sequence>
<organism evidence="1 2">
    <name type="scientific">Catharanthus roseus</name>
    <name type="common">Madagascar periwinkle</name>
    <name type="synonym">Vinca rosea</name>
    <dbReference type="NCBI Taxonomy" id="4058"/>
    <lineage>
        <taxon>Eukaryota</taxon>
        <taxon>Viridiplantae</taxon>
        <taxon>Streptophyta</taxon>
        <taxon>Embryophyta</taxon>
        <taxon>Tracheophyta</taxon>
        <taxon>Spermatophyta</taxon>
        <taxon>Magnoliopsida</taxon>
        <taxon>eudicotyledons</taxon>
        <taxon>Gunneridae</taxon>
        <taxon>Pentapetalae</taxon>
        <taxon>asterids</taxon>
        <taxon>lamiids</taxon>
        <taxon>Gentianales</taxon>
        <taxon>Apocynaceae</taxon>
        <taxon>Rauvolfioideae</taxon>
        <taxon>Vinceae</taxon>
        <taxon>Catharanthinae</taxon>
        <taxon>Catharanthus</taxon>
    </lineage>
</organism>
<reference evidence="2" key="1">
    <citation type="journal article" date="2023" name="Nat. Plants">
        <title>Single-cell RNA sequencing provides a high-resolution roadmap for understanding the multicellular compartmentation of specialized metabolism.</title>
        <authorList>
            <person name="Sun S."/>
            <person name="Shen X."/>
            <person name="Li Y."/>
            <person name="Li Y."/>
            <person name="Wang S."/>
            <person name="Li R."/>
            <person name="Zhang H."/>
            <person name="Shen G."/>
            <person name="Guo B."/>
            <person name="Wei J."/>
            <person name="Xu J."/>
            <person name="St-Pierre B."/>
            <person name="Chen S."/>
            <person name="Sun C."/>
        </authorList>
    </citation>
    <scope>NUCLEOTIDE SEQUENCE [LARGE SCALE GENOMIC DNA]</scope>
</reference>
<proteinExistence type="predicted"/>
<evidence type="ECO:0000313" key="1">
    <source>
        <dbReference type="EMBL" id="KAI5670337.1"/>
    </source>
</evidence>
<dbReference type="Proteomes" id="UP001060085">
    <property type="component" value="Linkage Group LG03"/>
</dbReference>
<gene>
    <name evidence="1" type="ORF">M9H77_10701</name>
</gene>
<evidence type="ECO:0000313" key="2">
    <source>
        <dbReference type="Proteomes" id="UP001060085"/>
    </source>
</evidence>
<protein>
    <submittedName>
        <fullName evidence="1">Uncharacterized protein</fullName>
    </submittedName>
</protein>